<evidence type="ECO:0000313" key="2">
    <source>
        <dbReference type="Proteomes" id="UP000692816"/>
    </source>
</evidence>
<name>A0ACD3V797_9BRAD</name>
<keyword evidence="2" id="KW-1185">Reference proteome</keyword>
<proteinExistence type="predicted"/>
<accession>A0ACD3V797</accession>
<dbReference type="Proteomes" id="UP000692816">
    <property type="component" value="Chromosome"/>
</dbReference>
<gene>
    <name evidence="1" type="ORF">J4P68_0034775</name>
</gene>
<organism evidence="1 2">
    <name type="scientific">Bradyrhizobium quebecense</name>
    <dbReference type="NCBI Taxonomy" id="2748629"/>
    <lineage>
        <taxon>Bacteria</taxon>
        <taxon>Pseudomonadati</taxon>
        <taxon>Pseudomonadota</taxon>
        <taxon>Alphaproteobacteria</taxon>
        <taxon>Hyphomicrobiales</taxon>
        <taxon>Nitrobacteraceae</taxon>
        <taxon>Bradyrhizobium</taxon>
    </lineage>
</organism>
<reference evidence="1 2" key="1">
    <citation type="journal article" date="2021" name="Int. J. Syst. Evol. Microbiol.">
        <title>Bradyrhizobium septentrionale sp. nov. (sv. septentrionale) and Bradyrhizobium quebecense sp. nov. (sv. septentrionale) associated with legumes native to Canada possess rearranged symbiosis genes and numerous insertion sequences.</title>
        <authorList>
            <person name="Bromfield E.S.P."/>
            <person name="Cloutier S."/>
        </authorList>
    </citation>
    <scope>NUCLEOTIDE SEQUENCE [LARGE SCALE GENOMIC DNA]</scope>
    <source>
        <strain evidence="1 2">12S5</strain>
    </source>
</reference>
<protein>
    <submittedName>
        <fullName evidence="1">Uncharacterized protein</fullName>
    </submittedName>
</protein>
<evidence type="ECO:0000313" key="1">
    <source>
        <dbReference type="EMBL" id="UGY02215.1"/>
    </source>
</evidence>
<sequence>MGVKAPHARGKPPMIPLLADAIEAHGGLRQSKAHQHLSATIRCGGDLWALKEIEQDQTPRTMRINLHRERASIAPFGRPGQRMDFTPGHIAIVAEDERVIAERDSPRASFAQHDMRTHWDPLHRGYFNGYALWTCLTTPFLLAMDGFLLREIEPWREGAEIWRGLRATFPATIASHSTEQDFYFGPDMLIRRHGYSAEIAGNFSAAQYISDPVSIDGIKIPTRRRVYLRDENLMPMLDTLMVSIDLSGFRFG</sequence>
<dbReference type="EMBL" id="CP088282">
    <property type="protein sequence ID" value="UGY02215.1"/>
    <property type="molecule type" value="Genomic_DNA"/>
</dbReference>